<dbReference type="InterPro" id="IPR007391">
    <property type="entry name" value="Vancomycin_resist_VanW"/>
</dbReference>
<dbReference type="PANTHER" id="PTHR35788:SF1">
    <property type="entry name" value="EXPORTED PROTEIN"/>
    <property type="match status" value="1"/>
</dbReference>
<dbReference type="PANTHER" id="PTHR35788">
    <property type="entry name" value="EXPORTED PROTEIN-RELATED"/>
    <property type="match status" value="1"/>
</dbReference>
<dbReference type="InterPro" id="IPR052913">
    <property type="entry name" value="Glycopeptide_resist_protein"/>
</dbReference>
<proteinExistence type="predicted"/>
<gene>
    <name evidence="1" type="ORF">SAMN02910265_03132</name>
</gene>
<accession>A0A1H6LLX3</accession>
<dbReference type="EMBL" id="FNWV01000021">
    <property type="protein sequence ID" value="SEH87123.1"/>
    <property type="molecule type" value="Genomic_DNA"/>
</dbReference>
<sequence length="279" mass="32202">MLWNKDKLFCDINPTCYAISEQKGICIRHIKNFLNKTNYAETRSKKKLPNLVYRQDSHLIKRGPGIDLTLQVNKAVNIRLACKKINGIIIRPNETFSFWHTVGKTTKRRGYKDGRVIVQGKLIPGIGGGLCNLSNTIHRTILHSPLEITEFHNHSDALAPDEGERIPFSSGTSVNYNYIDYRFRNNTAQNVQLLAWCDEDNLHVELRSDNEFPYVYKLVEEGHHFQKEGNKYFRVSKIYKEAYGRSSGKLIKKELVLDNHSEVMFDHSLIPADQIKQKL</sequence>
<name>A0A1H6LLX3_RUMFL</name>
<dbReference type="Pfam" id="PF04294">
    <property type="entry name" value="VanW"/>
    <property type="match status" value="1"/>
</dbReference>
<evidence type="ECO:0000313" key="1">
    <source>
        <dbReference type="EMBL" id="SEH87123.1"/>
    </source>
</evidence>
<protein>
    <submittedName>
        <fullName evidence="1">Vancomycin resistance protein VanW</fullName>
    </submittedName>
</protein>
<dbReference type="OrthoDB" id="9797191at2"/>
<dbReference type="RefSeq" id="WP_074719070.1">
    <property type="nucleotide sequence ID" value="NZ_FNWV01000021.1"/>
</dbReference>
<evidence type="ECO:0000313" key="2">
    <source>
        <dbReference type="Proteomes" id="UP000183190"/>
    </source>
</evidence>
<dbReference type="AlphaFoldDB" id="A0A1H6LLX3"/>
<dbReference type="Proteomes" id="UP000183190">
    <property type="component" value="Unassembled WGS sequence"/>
</dbReference>
<reference evidence="1 2" key="1">
    <citation type="submission" date="2016-10" db="EMBL/GenBank/DDBJ databases">
        <authorList>
            <person name="de Groot N.N."/>
        </authorList>
    </citation>
    <scope>NUCLEOTIDE SEQUENCE [LARGE SCALE GENOMIC DNA]</scope>
    <source>
        <strain evidence="1 2">YAD2003</strain>
    </source>
</reference>
<organism evidence="1 2">
    <name type="scientific">Ruminococcus flavefaciens</name>
    <dbReference type="NCBI Taxonomy" id="1265"/>
    <lineage>
        <taxon>Bacteria</taxon>
        <taxon>Bacillati</taxon>
        <taxon>Bacillota</taxon>
        <taxon>Clostridia</taxon>
        <taxon>Eubacteriales</taxon>
        <taxon>Oscillospiraceae</taxon>
        <taxon>Ruminococcus</taxon>
    </lineage>
</organism>